<dbReference type="PANTHER" id="PTHR13789:SF309">
    <property type="entry name" value="PUTATIVE (AFU_ORTHOLOGUE AFUA_6G14510)-RELATED"/>
    <property type="match status" value="1"/>
</dbReference>
<feature type="domain" description="FAD-binding" evidence="3">
    <location>
        <begin position="3"/>
        <end position="333"/>
    </location>
</feature>
<keyword evidence="1" id="KW-0560">Oxidoreductase</keyword>
<gene>
    <name evidence="4" type="ORF">KN815_25680</name>
</gene>
<keyword evidence="2 4" id="KW-0503">Monooxygenase</keyword>
<comment type="caution">
    <text evidence="4">The sequence shown here is derived from an EMBL/GenBank/DDBJ whole genome shotgun (WGS) entry which is preliminary data.</text>
</comment>
<name>A0ABS6CK53_9ACTN</name>
<organism evidence="4 5">
    <name type="scientific">Streptomyces niphimycinicus</name>
    <dbReference type="NCBI Taxonomy" id="2842201"/>
    <lineage>
        <taxon>Bacteria</taxon>
        <taxon>Bacillati</taxon>
        <taxon>Actinomycetota</taxon>
        <taxon>Actinomycetes</taxon>
        <taxon>Kitasatosporales</taxon>
        <taxon>Streptomycetaceae</taxon>
        <taxon>Streptomyces</taxon>
    </lineage>
</organism>
<evidence type="ECO:0000313" key="4">
    <source>
        <dbReference type="EMBL" id="MBU3867322.1"/>
    </source>
</evidence>
<dbReference type="PANTHER" id="PTHR13789">
    <property type="entry name" value="MONOOXYGENASE"/>
    <property type="match status" value="1"/>
</dbReference>
<evidence type="ECO:0000256" key="1">
    <source>
        <dbReference type="ARBA" id="ARBA00023002"/>
    </source>
</evidence>
<evidence type="ECO:0000313" key="5">
    <source>
        <dbReference type="Proteomes" id="UP000720508"/>
    </source>
</evidence>
<evidence type="ECO:0000259" key="3">
    <source>
        <dbReference type="Pfam" id="PF01494"/>
    </source>
</evidence>
<dbReference type="InterPro" id="IPR002938">
    <property type="entry name" value="FAD-bd"/>
</dbReference>
<reference evidence="4 5" key="1">
    <citation type="submission" date="2021-06" db="EMBL/GenBank/DDBJ databases">
        <authorList>
            <person name="Pan X."/>
        </authorList>
    </citation>
    <scope>NUCLEOTIDE SEQUENCE [LARGE SCALE GENOMIC DNA]</scope>
    <source>
        <strain evidence="4 5">4503</strain>
    </source>
</reference>
<evidence type="ECO:0000256" key="2">
    <source>
        <dbReference type="ARBA" id="ARBA00023033"/>
    </source>
</evidence>
<dbReference type="EMBL" id="JAHLEM010000298">
    <property type="protein sequence ID" value="MBU3867322.1"/>
    <property type="molecule type" value="Genomic_DNA"/>
</dbReference>
<protein>
    <submittedName>
        <fullName evidence="4">FAD-dependent monooxygenase</fullName>
    </submittedName>
</protein>
<proteinExistence type="predicted"/>
<keyword evidence="5" id="KW-1185">Reference proteome</keyword>
<dbReference type="InterPro" id="IPR050493">
    <property type="entry name" value="FAD-dep_Monooxygenase_BioMet"/>
</dbReference>
<sequence>MRTVIVGAGLVGLTTAASLRLIGHEVIVLEHAPQVRAAGAGIALWPNALRELDTLGVGDDVRRMGKTVDAWFFDAAGHPMRAAGYDPAVHQLLMVPRPDLNNLLADTFGRDRIRLGTHVTGFTEYDTHVEVHLADGAPLRADLLIGADGVYSDVRAALEPGSTAVKHAGNYAWRAVLPSGDERPEGTFVTIGPARTRGGYTRVTQGRTMWWVAQFDAGELVGSKRDRALRRARNVAESGWHDELLEMIAATPEESILENQIMLVPELRRWTTDRVALIGDAAHGLSPHIAAGGTLGIEDAGVLRAELASGSATAASLARYESARRVRFEQVREHSAAVEHANGAAESAERYAAFTHWMITTTPTT</sequence>
<dbReference type="RefSeq" id="WP_216344289.1">
    <property type="nucleotide sequence ID" value="NZ_JAHLEM010000298.1"/>
</dbReference>
<dbReference type="Pfam" id="PF01494">
    <property type="entry name" value="FAD_binding_3"/>
    <property type="match status" value="1"/>
</dbReference>
<dbReference type="Proteomes" id="UP000720508">
    <property type="component" value="Unassembled WGS sequence"/>
</dbReference>
<dbReference type="GO" id="GO:0004497">
    <property type="term" value="F:monooxygenase activity"/>
    <property type="evidence" value="ECO:0007669"/>
    <property type="project" value="UniProtKB-KW"/>
</dbReference>
<accession>A0ABS6CK53</accession>